<keyword evidence="8" id="KW-0804">Transcription</keyword>
<dbReference type="Proteomes" id="UP000594262">
    <property type="component" value="Unplaced"/>
</dbReference>
<keyword evidence="5" id="KW-0597">Phosphoprotein</keyword>
<dbReference type="GeneID" id="136821202"/>
<dbReference type="PANTHER" id="PTHR31169:SF8">
    <property type="entry name" value="ZINC-FINGER DOMAIN OF MONOAMINE-OXIDASE A REPRESSOR R1 PROTEIN"/>
    <property type="match status" value="1"/>
</dbReference>
<proteinExistence type="predicted"/>
<evidence type="ECO:0000313" key="13">
    <source>
        <dbReference type="Proteomes" id="UP000594262"/>
    </source>
</evidence>
<evidence type="ECO:0000256" key="10">
    <source>
        <dbReference type="SAM" id="MobiDB-lite"/>
    </source>
</evidence>
<protein>
    <recommendedName>
        <fullName evidence="11">Zinc-finger domain-containing protein</fullName>
    </recommendedName>
</protein>
<evidence type="ECO:0000256" key="4">
    <source>
        <dbReference type="ARBA" id="ARBA00022499"/>
    </source>
</evidence>
<dbReference type="AlphaFoldDB" id="A0A7M5VEP3"/>
<name>A0A7M5VEP3_9CNID</name>
<evidence type="ECO:0000313" key="12">
    <source>
        <dbReference type="EnsemblMetazoa" id="CLYHEMP008924.1"/>
    </source>
</evidence>
<dbReference type="Pfam" id="PF10497">
    <property type="entry name" value="zf-4CXXC_R1"/>
    <property type="match status" value="1"/>
</dbReference>
<feature type="domain" description="Zinc-finger" evidence="11">
    <location>
        <begin position="188"/>
        <end position="286"/>
    </location>
</feature>
<evidence type="ECO:0000256" key="6">
    <source>
        <dbReference type="ARBA" id="ARBA00022843"/>
    </source>
</evidence>
<keyword evidence="7" id="KW-0805">Transcription regulation</keyword>
<dbReference type="InterPro" id="IPR018866">
    <property type="entry name" value="Znf-4CXXC_R1"/>
</dbReference>
<feature type="compositionally biased region" description="Acidic residues" evidence="10">
    <location>
        <begin position="83"/>
        <end position="93"/>
    </location>
</feature>
<feature type="compositionally biased region" description="Basic and acidic residues" evidence="10">
    <location>
        <begin position="65"/>
        <end position="78"/>
    </location>
</feature>
<evidence type="ECO:0000256" key="3">
    <source>
        <dbReference type="ARBA" id="ARBA00022490"/>
    </source>
</evidence>
<feature type="region of interest" description="Disordered" evidence="10">
    <location>
        <begin position="39"/>
        <end position="98"/>
    </location>
</feature>
<evidence type="ECO:0000256" key="1">
    <source>
        <dbReference type="ARBA" id="ARBA00004123"/>
    </source>
</evidence>
<evidence type="ECO:0000256" key="8">
    <source>
        <dbReference type="ARBA" id="ARBA00023163"/>
    </source>
</evidence>
<keyword evidence="6" id="KW-0832">Ubl conjugation</keyword>
<organism evidence="12 13">
    <name type="scientific">Clytia hemisphaerica</name>
    <dbReference type="NCBI Taxonomy" id="252671"/>
    <lineage>
        <taxon>Eukaryota</taxon>
        <taxon>Metazoa</taxon>
        <taxon>Cnidaria</taxon>
        <taxon>Hydrozoa</taxon>
        <taxon>Hydroidolina</taxon>
        <taxon>Leptothecata</taxon>
        <taxon>Obeliida</taxon>
        <taxon>Clytiidae</taxon>
        <taxon>Clytia</taxon>
    </lineage>
</organism>
<keyword evidence="4" id="KW-1017">Isopeptide bond</keyword>
<evidence type="ECO:0000256" key="2">
    <source>
        <dbReference type="ARBA" id="ARBA00004496"/>
    </source>
</evidence>
<dbReference type="RefSeq" id="XP_066933535.1">
    <property type="nucleotide sequence ID" value="XM_067077434.1"/>
</dbReference>
<keyword evidence="3" id="KW-0963">Cytoplasm</keyword>
<feature type="compositionally biased region" description="Basic residues" evidence="10">
    <location>
        <begin position="145"/>
        <end position="159"/>
    </location>
</feature>
<dbReference type="PANTHER" id="PTHR31169">
    <property type="entry name" value="OS05G0300700 PROTEIN"/>
    <property type="match status" value="1"/>
</dbReference>
<dbReference type="GO" id="GO:0005634">
    <property type="term" value="C:nucleus"/>
    <property type="evidence" value="ECO:0007669"/>
    <property type="project" value="UniProtKB-SubCell"/>
</dbReference>
<dbReference type="OrthoDB" id="298344at2759"/>
<dbReference type="EnsemblMetazoa" id="CLYHEMT008924.1">
    <property type="protein sequence ID" value="CLYHEMP008924.1"/>
    <property type="gene ID" value="CLYHEMG008924"/>
</dbReference>
<evidence type="ECO:0000259" key="11">
    <source>
        <dbReference type="Pfam" id="PF10497"/>
    </source>
</evidence>
<keyword evidence="13" id="KW-1185">Reference proteome</keyword>
<evidence type="ECO:0000256" key="7">
    <source>
        <dbReference type="ARBA" id="ARBA00023015"/>
    </source>
</evidence>
<evidence type="ECO:0000256" key="9">
    <source>
        <dbReference type="ARBA" id="ARBA00023242"/>
    </source>
</evidence>
<dbReference type="GO" id="GO:0006355">
    <property type="term" value="P:regulation of DNA-templated transcription"/>
    <property type="evidence" value="ECO:0007669"/>
    <property type="project" value="InterPro"/>
</dbReference>
<reference evidence="12" key="1">
    <citation type="submission" date="2021-01" db="UniProtKB">
        <authorList>
            <consortium name="EnsemblMetazoa"/>
        </authorList>
    </citation>
    <scope>IDENTIFICATION</scope>
</reference>
<dbReference type="GO" id="GO:0005737">
    <property type="term" value="C:cytoplasm"/>
    <property type="evidence" value="ECO:0007669"/>
    <property type="project" value="UniProtKB-SubCell"/>
</dbReference>
<accession>A0A7M5VEP3</accession>
<feature type="region of interest" description="Disordered" evidence="10">
    <location>
        <begin position="132"/>
        <end position="159"/>
    </location>
</feature>
<evidence type="ECO:0000256" key="5">
    <source>
        <dbReference type="ARBA" id="ARBA00022553"/>
    </source>
</evidence>
<dbReference type="InterPro" id="IPR040221">
    <property type="entry name" value="CDCA7/CDA7L"/>
</dbReference>
<comment type="subcellular location">
    <subcellularLocation>
        <location evidence="2">Cytoplasm</location>
    </subcellularLocation>
    <subcellularLocation>
        <location evidence="1">Nucleus</location>
    </subcellularLocation>
</comment>
<keyword evidence="9" id="KW-0539">Nucleus</keyword>
<feature type="compositionally biased region" description="Polar residues" evidence="10">
    <location>
        <begin position="54"/>
        <end position="63"/>
    </location>
</feature>
<sequence>MDYTKEESDFEKTRKENIKRNEEEFQKLFPAMLLKPFKDSPRTTEVRRARRNNLHSIVQTITPRESLRRSCKREREPSLDTFSDSDDGGDDEVSNGSSGSAVVVKFGQWNKKFKSLRYQDDVKDKDFIYDGDSISDDEHQEEGKKRKSKTPRVKPQSRVKAARVLRPFDAVTEEDLILVADRTSDKRYDQVDGTSCHQCRQKTDDLKTVCRSGHCVGIRGQFCGPCLKNRYGECAKEAIMNATWQCPPCRGICNCSFCMKKRGRRATGIMIHAAKQSGYTDVSSFLGLKEKVVE</sequence>